<dbReference type="PROSITE" id="PS00793">
    <property type="entry name" value="DHPS_2"/>
    <property type="match status" value="1"/>
</dbReference>
<evidence type="ECO:0000313" key="10">
    <source>
        <dbReference type="EMBL" id="SFV62542.1"/>
    </source>
</evidence>
<dbReference type="InterPro" id="IPR006390">
    <property type="entry name" value="DHP_synth_dom"/>
</dbReference>
<name>A0A1W1C9Z6_9ZZZZ</name>
<dbReference type="NCBIfam" id="TIGR01496">
    <property type="entry name" value="DHPS"/>
    <property type="match status" value="1"/>
</dbReference>
<sequence>MSNKPKIMGVLNITPDSFSDGGLYHSKISAIDKAKLMLDNGVDIIDIGGESSRPNAKEVSIDEELSRVIPVIKSIRKFSDIPISIDTYKPKVMIEAVNNGATMINDIYAGQKKNAIETIAKLKVDVCLMHMQKQPQTMQISPKYNNVVKDVFNFLKERTETCIKNGINAEKITIDVGFGFGKTQQHNEELFKNLKYFKQLKYPILVGISKKSMIGNIIKQTNPQKRKTASLIANILAVKNGATIIRTHDVQETYEGIKILEALDG</sequence>
<evidence type="ECO:0000256" key="2">
    <source>
        <dbReference type="ARBA" id="ARBA00001946"/>
    </source>
</evidence>
<dbReference type="Pfam" id="PF00809">
    <property type="entry name" value="Pterin_bind"/>
    <property type="match status" value="1"/>
</dbReference>
<dbReference type="InterPro" id="IPR045031">
    <property type="entry name" value="DHP_synth-like"/>
</dbReference>
<protein>
    <recommendedName>
        <fullName evidence="4">dihydropteroate synthase</fullName>
        <ecNumber evidence="4">2.5.1.15</ecNumber>
    </recommendedName>
</protein>
<proteinExistence type="predicted"/>
<dbReference type="SUPFAM" id="SSF51717">
    <property type="entry name" value="Dihydropteroate synthetase-like"/>
    <property type="match status" value="1"/>
</dbReference>
<dbReference type="InterPro" id="IPR000489">
    <property type="entry name" value="Pterin-binding_dom"/>
</dbReference>
<keyword evidence="8" id="KW-0289">Folate biosynthesis</keyword>
<evidence type="ECO:0000256" key="1">
    <source>
        <dbReference type="ARBA" id="ARBA00000012"/>
    </source>
</evidence>
<reference evidence="10" key="1">
    <citation type="submission" date="2016-10" db="EMBL/GenBank/DDBJ databases">
        <authorList>
            <person name="de Groot N.N."/>
        </authorList>
    </citation>
    <scope>NUCLEOTIDE SEQUENCE</scope>
</reference>
<dbReference type="EMBL" id="FPHJ01000038">
    <property type="protein sequence ID" value="SFV62542.1"/>
    <property type="molecule type" value="Genomic_DNA"/>
</dbReference>
<dbReference type="PANTHER" id="PTHR20941">
    <property type="entry name" value="FOLATE SYNTHESIS PROTEINS"/>
    <property type="match status" value="1"/>
</dbReference>
<keyword evidence="6" id="KW-0479">Metal-binding</keyword>
<gene>
    <name evidence="10" type="ORF">MNB_SUP05-5-57</name>
</gene>
<evidence type="ECO:0000256" key="6">
    <source>
        <dbReference type="ARBA" id="ARBA00022723"/>
    </source>
</evidence>
<dbReference type="GO" id="GO:0004156">
    <property type="term" value="F:dihydropteroate synthase activity"/>
    <property type="evidence" value="ECO:0007669"/>
    <property type="project" value="UniProtKB-EC"/>
</dbReference>
<dbReference type="GO" id="GO:0046656">
    <property type="term" value="P:folic acid biosynthetic process"/>
    <property type="evidence" value="ECO:0007669"/>
    <property type="project" value="UniProtKB-KW"/>
</dbReference>
<comment type="cofactor">
    <cofactor evidence="2">
        <name>Mg(2+)</name>
        <dbReference type="ChEBI" id="CHEBI:18420"/>
    </cofactor>
</comment>
<comment type="pathway">
    <text evidence="3">Cofactor biosynthesis; tetrahydrofolate biosynthesis; 7,8-dihydrofolate from 2-amino-4-hydroxy-6-hydroxymethyl-7,8-dihydropteridine diphosphate and 4-aminobenzoate: step 1/2.</text>
</comment>
<dbReference type="GO" id="GO:0005829">
    <property type="term" value="C:cytosol"/>
    <property type="evidence" value="ECO:0007669"/>
    <property type="project" value="TreeGrafter"/>
</dbReference>
<keyword evidence="5 10" id="KW-0808">Transferase</keyword>
<accession>A0A1W1C9Z6</accession>
<dbReference type="AlphaFoldDB" id="A0A1W1C9Z6"/>
<dbReference type="CDD" id="cd00739">
    <property type="entry name" value="DHPS"/>
    <property type="match status" value="1"/>
</dbReference>
<evidence type="ECO:0000256" key="3">
    <source>
        <dbReference type="ARBA" id="ARBA00004763"/>
    </source>
</evidence>
<dbReference type="GO" id="GO:0046654">
    <property type="term" value="P:tetrahydrofolate biosynthetic process"/>
    <property type="evidence" value="ECO:0007669"/>
    <property type="project" value="TreeGrafter"/>
</dbReference>
<evidence type="ECO:0000259" key="9">
    <source>
        <dbReference type="PROSITE" id="PS50972"/>
    </source>
</evidence>
<organism evidence="10">
    <name type="scientific">hydrothermal vent metagenome</name>
    <dbReference type="NCBI Taxonomy" id="652676"/>
    <lineage>
        <taxon>unclassified sequences</taxon>
        <taxon>metagenomes</taxon>
        <taxon>ecological metagenomes</taxon>
    </lineage>
</organism>
<dbReference type="Gene3D" id="3.20.20.20">
    <property type="entry name" value="Dihydropteroate synthase-like"/>
    <property type="match status" value="1"/>
</dbReference>
<dbReference type="PROSITE" id="PS00792">
    <property type="entry name" value="DHPS_1"/>
    <property type="match status" value="1"/>
</dbReference>
<dbReference type="EC" id="2.5.1.15" evidence="4"/>
<evidence type="ECO:0000256" key="4">
    <source>
        <dbReference type="ARBA" id="ARBA00012458"/>
    </source>
</evidence>
<comment type="catalytic activity">
    <reaction evidence="1">
        <text>(7,8-dihydropterin-6-yl)methyl diphosphate + 4-aminobenzoate = 7,8-dihydropteroate + diphosphate</text>
        <dbReference type="Rhea" id="RHEA:19949"/>
        <dbReference type="ChEBI" id="CHEBI:17836"/>
        <dbReference type="ChEBI" id="CHEBI:17839"/>
        <dbReference type="ChEBI" id="CHEBI:33019"/>
        <dbReference type="ChEBI" id="CHEBI:72950"/>
        <dbReference type="EC" id="2.5.1.15"/>
    </reaction>
</comment>
<feature type="domain" description="Pterin-binding" evidence="9">
    <location>
        <begin position="5"/>
        <end position="258"/>
    </location>
</feature>
<keyword evidence="7" id="KW-0460">Magnesium</keyword>
<dbReference type="InterPro" id="IPR011005">
    <property type="entry name" value="Dihydropteroate_synth-like_sf"/>
</dbReference>
<evidence type="ECO:0000256" key="8">
    <source>
        <dbReference type="ARBA" id="ARBA00022909"/>
    </source>
</evidence>
<dbReference type="PROSITE" id="PS50972">
    <property type="entry name" value="PTERIN_BINDING"/>
    <property type="match status" value="1"/>
</dbReference>
<evidence type="ECO:0000256" key="5">
    <source>
        <dbReference type="ARBA" id="ARBA00022679"/>
    </source>
</evidence>
<evidence type="ECO:0000256" key="7">
    <source>
        <dbReference type="ARBA" id="ARBA00022842"/>
    </source>
</evidence>
<dbReference type="PANTHER" id="PTHR20941:SF1">
    <property type="entry name" value="FOLIC ACID SYNTHESIS PROTEIN FOL1"/>
    <property type="match status" value="1"/>
</dbReference>
<dbReference type="GO" id="GO:0046872">
    <property type="term" value="F:metal ion binding"/>
    <property type="evidence" value="ECO:0007669"/>
    <property type="project" value="UniProtKB-KW"/>
</dbReference>